<keyword evidence="2" id="KW-0808">Transferase</keyword>
<dbReference type="PANTHER" id="PTHR36836:SF1">
    <property type="entry name" value="COLANIC ACID BIOSYNTHESIS PROTEIN WCAK"/>
    <property type="match status" value="1"/>
</dbReference>
<dbReference type="Pfam" id="PF04230">
    <property type="entry name" value="PS_pyruv_trans"/>
    <property type="match status" value="1"/>
</dbReference>
<gene>
    <name evidence="2" type="ORF">ACFQDI_01120</name>
</gene>
<evidence type="ECO:0000259" key="1">
    <source>
        <dbReference type="Pfam" id="PF04230"/>
    </source>
</evidence>
<organism evidence="2 3">
    <name type="scientific">Prosthecobacter fluviatilis</name>
    <dbReference type="NCBI Taxonomy" id="445931"/>
    <lineage>
        <taxon>Bacteria</taxon>
        <taxon>Pseudomonadati</taxon>
        <taxon>Verrucomicrobiota</taxon>
        <taxon>Verrucomicrobiia</taxon>
        <taxon>Verrucomicrobiales</taxon>
        <taxon>Verrucomicrobiaceae</taxon>
        <taxon>Prosthecobacter</taxon>
    </lineage>
</organism>
<dbReference type="PANTHER" id="PTHR36836">
    <property type="entry name" value="COLANIC ACID BIOSYNTHESIS PROTEIN WCAK"/>
    <property type="match status" value="1"/>
</dbReference>
<dbReference type="InterPro" id="IPR007345">
    <property type="entry name" value="Polysacch_pyruvyl_Trfase"/>
</dbReference>
<keyword evidence="3" id="KW-1185">Reference proteome</keyword>
<reference evidence="3" key="1">
    <citation type="journal article" date="2019" name="Int. J. Syst. Evol. Microbiol.">
        <title>The Global Catalogue of Microorganisms (GCM) 10K type strain sequencing project: providing services to taxonomists for standard genome sequencing and annotation.</title>
        <authorList>
            <consortium name="The Broad Institute Genomics Platform"/>
            <consortium name="The Broad Institute Genome Sequencing Center for Infectious Disease"/>
            <person name="Wu L."/>
            <person name="Ma J."/>
        </authorList>
    </citation>
    <scope>NUCLEOTIDE SEQUENCE [LARGE SCALE GENOMIC DNA]</scope>
    <source>
        <strain evidence="3">CGMCC 4.1469</strain>
    </source>
</reference>
<dbReference type="Proteomes" id="UP001596052">
    <property type="component" value="Unassembled WGS sequence"/>
</dbReference>
<evidence type="ECO:0000313" key="2">
    <source>
        <dbReference type="EMBL" id="MFC5453439.1"/>
    </source>
</evidence>
<accession>A0ABW0KJI0</accession>
<dbReference type="RefSeq" id="WP_377162517.1">
    <property type="nucleotide sequence ID" value="NZ_JBHSMQ010000001.1"/>
</dbReference>
<protein>
    <submittedName>
        <fullName evidence="2">Polysaccharide pyruvyl transferase family protein</fullName>
    </submittedName>
</protein>
<feature type="domain" description="Polysaccharide pyruvyl transferase" evidence="1">
    <location>
        <begin position="52"/>
        <end position="323"/>
    </location>
</feature>
<name>A0ABW0KJI0_9BACT</name>
<dbReference type="GO" id="GO:0016740">
    <property type="term" value="F:transferase activity"/>
    <property type="evidence" value="ECO:0007669"/>
    <property type="project" value="UniProtKB-KW"/>
</dbReference>
<dbReference type="EMBL" id="JBHSMQ010000001">
    <property type="protein sequence ID" value="MFC5453439.1"/>
    <property type="molecule type" value="Genomic_DNA"/>
</dbReference>
<evidence type="ECO:0000313" key="3">
    <source>
        <dbReference type="Proteomes" id="UP001596052"/>
    </source>
</evidence>
<sequence length="394" mass="44643">MKLLSHIRLLADHCAFLCMSVAHKWSRSARKTRREEACLIVHIGHHFWGAGNVGDDLMLAGFLSELRKAEVPVRLTCCVPAHHEHLRILHPEVEWKPYAMAGRWRAISEADCWLGLGGTPFQVDSGDWLERHLDVEREICECLNKPMYFLGVGVGNAEALQRPKYKRLINVAKHFWGRDEMSTALLAEASGGKASLAADMANLFFSQHRPLHMERSIGCLLHFEDRSHFSLEAFCDLFERHSDQSRLWLIQESRHLRWSEKALWQELPAAVQAEMRLSQPEWAAQNMNELLNCWGMPEVLISSRYHGALMAAWSGSRVVIIARNGKLAGLARQLGLLSVAKLSDPSALSEAISRSKAVSTESLMKLARMASNSVKEWLQQMFSQIAHPAYDRHI</sequence>
<comment type="caution">
    <text evidence="2">The sequence shown here is derived from an EMBL/GenBank/DDBJ whole genome shotgun (WGS) entry which is preliminary data.</text>
</comment>
<proteinExistence type="predicted"/>